<evidence type="ECO:0000256" key="2">
    <source>
        <dbReference type="ARBA" id="ARBA00022771"/>
    </source>
</evidence>
<dbReference type="EMBL" id="KV417718">
    <property type="protein sequence ID" value="KZP08605.1"/>
    <property type="molecule type" value="Genomic_DNA"/>
</dbReference>
<dbReference type="Pfam" id="PF01753">
    <property type="entry name" value="zf-MYND"/>
    <property type="match status" value="1"/>
</dbReference>
<sequence length="508" mass="56855">MPAKPKPTPHLPAEFLRRMLADPMMANGSDSESMVYSAQFQIERQKIVDLSVARGPDTLAGLKLLEISTSNGVQTPKMGQIHMSAIAADPLHLCEMIRLGADMDLKDSEGNTPLLTAMKCLIAYKAHPELCSSLWIRRLRYIARTLIEQLVDVNSTPTAGTTAGLSALHMACHAREWEIIELLLQHGAHAVVPGSTARPAVDFLALPSDKKRFRKLEKSRKPCAPQPCPCWSGKLLADCHAMDQPYPHEFYCTCGSKKSYGKCCSQRNIFVFEKWDDERRYIRPQVMRFVDPAIKVDGGRRTTQEIVDAHYISLPREFLDDEKLSEEHALFFLQRIGVNLLSRGLIEPAYGFAMKEVQFLPRPQGRSYSKIACLEAQRRWNAAVDKYISLNNVSKPEAIFKIEVAAKIGASNGAMYHTCEGAGCVNRDEANEKLRCCKCKMAFYCSASCQHSQWKTHKPICGTVSQKEQALPSQIAIDKYLIETGRPIEALYMPSTSIATHLERLAPK</sequence>
<proteinExistence type="predicted"/>
<evidence type="ECO:0000259" key="6">
    <source>
        <dbReference type="PROSITE" id="PS50865"/>
    </source>
</evidence>
<dbReference type="InterPro" id="IPR002893">
    <property type="entry name" value="Znf_MYND"/>
</dbReference>
<evidence type="ECO:0000313" key="8">
    <source>
        <dbReference type="Proteomes" id="UP000076532"/>
    </source>
</evidence>
<protein>
    <recommendedName>
        <fullName evidence="6">MYND-type domain-containing protein</fullName>
    </recommendedName>
</protein>
<organism evidence="7 8">
    <name type="scientific">Athelia psychrophila</name>
    <dbReference type="NCBI Taxonomy" id="1759441"/>
    <lineage>
        <taxon>Eukaryota</taxon>
        <taxon>Fungi</taxon>
        <taxon>Dikarya</taxon>
        <taxon>Basidiomycota</taxon>
        <taxon>Agaricomycotina</taxon>
        <taxon>Agaricomycetes</taxon>
        <taxon>Agaricomycetidae</taxon>
        <taxon>Atheliales</taxon>
        <taxon>Atheliaceae</taxon>
        <taxon>Athelia</taxon>
    </lineage>
</organism>
<dbReference type="PROSITE" id="PS50865">
    <property type="entry name" value="ZF_MYND_2"/>
    <property type="match status" value="1"/>
</dbReference>
<dbReference type="AlphaFoldDB" id="A0A165XJF5"/>
<dbReference type="OrthoDB" id="432970at2759"/>
<reference evidence="7 8" key="1">
    <citation type="journal article" date="2016" name="Mol. Biol. Evol.">
        <title>Comparative Genomics of Early-Diverging Mushroom-Forming Fungi Provides Insights into the Origins of Lignocellulose Decay Capabilities.</title>
        <authorList>
            <person name="Nagy L.G."/>
            <person name="Riley R."/>
            <person name="Tritt A."/>
            <person name="Adam C."/>
            <person name="Daum C."/>
            <person name="Floudas D."/>
            <person name="Sun H."/>
            <person name="Yadav J.S."/>
            <person name="Pangilinan J."/>
            <person name="Larsson K.H."/>
            <person name="Matsuura K."/>
            <person name="Barry K."/>
            <person name="Labutti K."/>
            <person name="Kuo R."/>
            <person name="Ohm R.A."/>
            <person name="Bhattacharya S.S."/>
            <person name="Shirouzu T."/>
            <person name="Yoshinaga Y."/>
            <person name="Martin F.M."/>
            <person name="Grigoriev I.V."/>
            <person name="Hibbett D.S."/>
        </authorList>
    </citation>
    <scope>NUCLEOTIDE SEQUENCE [LARGE SCALE GENOMIC DNA]</scope>
    <source>
        <strain evidence="7 8">CBS 109695</strain>
    </source>
</reference>
<accession>A0A165XJF5</accession>
<feature type="repeat" description="ANK" evidence="4">
    <location>
        <begin position="163"/>
        <end position="195"/>
    </location>
</feature>
<keyword evidence="2 5" id="KW-0863">Zinc-finger</keyword>
<dbReference type="Gene3D" id="6.10.140.2220">
    <property type="match status" value="1"/>
</dbReference>
<dbReference type="InterPro" id="IPR002110">
    <property type="entry name" value="Ankyrin_rpt"/>
</dbReference>
<evidence type="ECO:0000256" key="4">
    <source>
        <dbReference type="PROSITE-ProRule" id="PRU00023"/>
    </source>
</evidence>
<dbReference type="PROSITE" id="PS50297">
    <property type="entry name" value="ANK_REP_REGION"/>
    <property type="match status" value="1"/>
</dbReference>
<name>A0A165XJF5_9AGAM</name>
<evidence type="ECO:0000256" key="1">
    <source>
        <dbReference type="ARBA" id="ARBA00022723"/>
    </source>
</evidence>
<dbReference type="InterPro" id="IPR036770">
    <property type="entry name" value="Ankyrin_rpt-contain_sf"/>
</dbReference>
<keyword evidence="4" id="KW-0040">ANK repeat</keyword>
<dbReference type="Proteomes" id="UP000076532">
    <property type="component" value="Unassembled WGS sequence"/>
</dbReference>
<gene>
    <name evidence="7" type="ORF">FIBSPDRAFT_874422</name>
</gene>
<dbReference type="GO" id="GO:0008270">
    <property type="term" value="F:zinc ion binding"/>
    <property type="evidence" value="ECO:0007669"/>
    <property type="project" value="UniProtKB-KW"/>
</dbReference>
<dbReference type="SUPFAM" id="SSF144232">
    <property type="entry name" value="HIT/MYND zinc finger-like"/>
    <property type="match status" value="1"/>
</dbReference>
<dbReference type="Pfam" id="PF00023">
    <property type="entry name" value="Ank"/>
    <property type="match status" value="1"/>
</dbReference>
<evidence type="ECO:0000313" key="7">
    <source>
        <dbReference type="EMBL" id="KZP08605.1"/>
    </source>
</evidence>
<dbReference type="Gene3D" id="1.25.40.20">
    <property type="entry name" value="Ankyrin repeat-containing domain"/>
    <property type="match status" value="1"/>
</dbReference>
<dbReference type="SUPFAM" id="SSF48403">
    <property type="entry name" value="Ankyrin repeat"/>
    <property type="match status" value="1"/>
</dbReference>
<feature type="domain" description="MYND-type" evidence="6">
    <location>
        <begin position="424"/>
        <end position="461"/>
    </location>
</feature>
<keyword evidence="1" id="KW-0479">Metal-binding</keyword>
<evidence type="ECO:0000256" key="3">
    <source>
        <dbReference type="ARBA" id="ARBA00022833"/>
    </source>
</evidence>
<dbReference type="STRING" id="436010.A0A165XJF5"/>
<keyword evidence="8" id="KW-1185">Reference proteome</keyword>
<keyword evidence="3" id="KW-0862">Zinc</keyword>
<evidence type="ECO:0000256" key="5">
    <source>
        <dbReference type="PROSITE-ProRule" id="PRU00134"/>
    </source>
</evidence>
<dbReference type="PROSITE" id="PS50088">
    <property type="entry name" value="ANK_REPEAT"/>
    <property type="match status" value="1"/>
</dbReference>